<keyword evidence="4" id="KW-0564">Palmitate</keyword>
<evidence type="ECO:0000256" key="6">
    <source>
        <dbReference type="SAM" id="SignalP"/>
    </source>
</evidence>
<dbReference type="EMBL" id="JXXK01000047">
    <property type="protein sequence ID" value="KJF38371.1"/>
    <property type="molecule type" value="Genomic_DNA"/>
</dbReference>
<feature type="signal peptide" evidence="6">
    <location>
        <begin position="1"/>
        <end position="28"/>
    </location>
</feature>
<dbReference type="PANTHER" id="PTHR43649">
    <property type="entry name" value="ARABINOSE-BINDING PROTEIN-RELATED"/>
    <property type="match status" value="1"/>
</dbReference>
<organism evidence="7 9">
    <name type="scientific">Ruthenibacterium lactatiformans</name>
    <dbReference type="NCBI Taxonomy" id="1550024"/>
    <lineage>
        <taxon>Bacteria</taxon>
        <taxon>Bacillati</taxon>
        <taxon>Bacillota</taxon>
        <taxon>Clostridia</taxon>
        <taxon>Eubacteriales</taxon>
        <taxon>Oscillospiraceae</taxon>
        <taxon>Ruthenibacterium</taxon>
    </lineage>
</organism>
<dbReference type="SUPFAM" id="SSF53850">
    <property type="entry name" value="Periplasmic binding protein-like II"/>
    <property type="match status" value="1"/>
</dbReference>
<evidence type="ECO:0000313" key="9">
    <source>
        <dbReference type="Proteomes" id="UP000032483"/>
    </source>
</evidence>
<evidence type="ECO:0000313" key="10">
    <source>
        <dbReference type="Proteomes" id="UP000449193"/>
    </source>
</evidence>
<accession>A0A0D8IVQ9</accession>
<feature type="chain" id="PRO_5036292666" evidence="6">
    <location>
        <begin position="29"/>
        <end position="519"/>
    </location>
</feature>
<keyword evidence="5" id="KW-0449">Lipoprotein</keyword>
<dbReference type="PANTHER" id="PTHR43649:SF33">
    <property type="entry name" value="POLYGALACTURONAN_RHAMNOGALACTURONAN-BINDING PROTEIN YTCQ"/>
    <property type="match status" value="1"/>
</dbReference>
<proteinExistence type="predicted"/>
<keyword evidence="2 6" id="KW-0732">Signal</keyword>
<dbReference type="InterPro" id="IPR006059">
    <property type="entry name" value="SBP"/>
</dbReference>
<name>A0A0D8IVQ9_9FIRM</name>
<dbReference type="Proteomes" id="UP000032483">
    <property type="component" value="Unassembled WGS sequence"/>
</dbReference>
<evidence type="ECO:0000256" key="4">
    <source>
        <dbReference type="ARBA" id="ARBA00023139"/>
    </source>
</evidence>
<comment type="caution">
    <text evidence="7">The sequence shown here is derived from an EMBL/GenBank/DDBJ whole genome shotgun (WGS) entry which is preliminary data.</text>
</comment>
<dbReference type="GeneID" id="42858518"/>
<evidence type="ECO:0000256" key="1">
    <source>
        <dbReference type="ARBA" id="ARBA00022475"/>
    </source>
</evidence>
<evidence type="ECO:0000256" key="2">
    <source>
        <dbReference type="ARBA" id="ARBA00022729"/>
    </source>
</evidence>
<gene>
    <name evidence="8" type="ORF">GMD52_17165</name>
    <name evidence="7" type="ORF">TQ39_18455</name>
</gene>
<evidence type="ECO:0000313" key="7">
    <source>
        <dbReference type="EMBL" id="KJF38371.1"/>
    </source>
</evidence>
<dbReference type="PROSITE" id="PS51257">
    <property type="entry name" value="PROKAR_LIPOPROTEIN"/>
    <property type="match status" value="1"/>
</dbReference>
<keyword evidence="3" id="KW-0472">Membrane</keyword>
<dbReference type="InterPro" id="IPR050490">
    <property type="entry name" value="Bact_solute-bd_prot1"/>
</dbReference>
<dbReference type="RefSeq" id="WP_050006616.1">
    <property type="nucleotide sequence ID" value="NZ_JAFHCJ010000054.1"/>
</dbReference>
<sequence>MKHLGKSILACALCFVVVLSGCSGTVSSETAQSMSVSQSTENVVAPGNYDEHFDIDLMSYFVMDVSPDDEIIQYLNDKFNVTINPTITNWDNYASTLQMKISAGETPDWFRVNLDSMVPQLVDDGVVINVSDYAKNYGFKNIQATLESPLANLLERDGSFYCVPDSTGYLTFGIYVRKDWMDELGLEVPTTWEAYKDVLKAFADADLDGKGATPLTTYGDGITSGVLNFYSCWTGYNTWGYLNDELQYFATDPAYKECIKYWADLYANGLIDPELFSNSYEDCMTKFDTGRAGMLMMNQVQIWWDANESAMKEYDPSSEMMSFVPIPAGPAGSHVNHGIPYAASSYFSSEMSEAKRIRVLEIMDYLLSDEGRELTLYGIEGKHHTVVDGQKVQNADVVNKEWGQSIHLMGELADFGASQDLTTSEWVQSYVDWLDTPGNAEYNYAQYFSTDETVKLSTNILEVYQSYFVSFITGEKDVDTEWNAYVEAMNNAGVPELTKLTDEFIKANGYDADMVHVTR</sequence>
<dbReference type="Proteomes" id="UP000449193">
    <property type="component" value="Unassembled WGS sequence"/>
</dbReference>
<reference evidence="7" key="1">
    <citation type="submission" date="2015-02" db="EMBL/GenBank/DDBJ databases">
        <title>A novel member of the family Ruminococcaceae isolated from human feces.</title>
        <authorList>
            <person name="Shkoporov A.N."/>
            <person name="Chaplin A.V."/>
            <person name="Motuzova O.V."/>
            <person name="Kafarskaia L.I."/>
            <person name="Khokhlova E.V."/>
            <person name="Efimov B.A."/>
        </authorList>
    </citation>
    <scope>NUCLEOTIDE SEQUENCE [LARGE SCALE GENOMIC DNA]</scope>
    <source>
        <strain evidence="7">585-1</strain>
    </source>
</reference>
<evidence type="ECO:0000256" key="5">
    <source>
        <dbReference type="ARBA" id="ARBA00023288"/>
    </source>
</evidence>
<reference evidence="8 10" key="2">
    <citation type="journal article" date="2019" name="Nat. Med.">
        <title>A library of human gut bacterial isolates paired with longitudinal multiomics data enables mechanistic microbiome research.</title>
        <authorList>
            <person name="Poyet M."/>
            <person name="Groussin M."/>
            <person name="Gibbons S.M."/>
            <person name="Avila-Pacheco J."/>
            <person name="Jiang X."/>
            <person name="Kearney S.M."/>
            <person name="Perrotta A.R."/>
            <person name="Berdy B."/>
            <person name="Zhao S."/>
            <person name="Lieberman T.D."/>
            <person name="Swanson P.K."/>
            <person name="Smith M."/>
            <person name="Roesemann S."/>
            <person name="Alexander J.E."/>
            <person name="Rich S.A."/>
            <person name="Livny J."/>
            <person name="Vlamakis H."/>
            <person name="Clish C."/>
            <person name="Bullock K."/>
            <person name="Deik A."/>
            <person name="Scott J."/>
            <person name="Pierce K.A."/>
            <person name="Xavier R.J."/>
            <person name="Alm E.J."/>
        </authorList>
    </citation>
    <scope>NUCLEOTIDE SEQUENCE [LARGE SCALE GENOMIC DNA]</scope>
    <source>
        <strain evidence="8 10">BIOML-A7</strain>
    </source>
</reference>
<protein>
    <submittedName>
        <fullName evidence="8">Extracellular solute-binding protein</fullName>
    </submittedName>
</protein>
<dbReference type="Gene3D" id="3.40.190.10">
    <property type="entry name" value="Periplasmic binding protein-like II"/>
    <property type="match status" value="2"/>
</dbReference>
<dbReference type="EMBL" id="WMZR01000046">
    <property type="protein sequence ID" value="MTS53243.1"/>
    <property type="molecule type" value="Genomic_DNA"/>
</dbReference>
<dbReference type="Pfam" id="PF01547">
    <property type="entry name" value="SBP_bac_1"/>
    <property type="match status" value="1"/>
</dbReference>
<keyword evidence="1" id="KW-1003">Cell membrane</keyword>
<keyword evidence="9" id="KW-1185">Reference proteome</keyword>
<evidence type="ECO:0000256" key="3">
    <source>
        <dbReference type="ARBA" id="ARBA00023136"/>
    </source>
</evidence>
<dbReference type="AlphaFoldDB" id="A0A0D8IVQ9"/>
<evidence type="ECO:0000313" key="8">
    <source>
        <dbReference type="EMBL" id="MTS53243.1"/>
    </source>
</evidence>